<dbReference type="GO" id="GO:0008745">
    <property type="term" value="F:N-acetylmuramoyl-L-alanine amidase activity"/>
    <property type="evidence" value="ECO:0007669"/>
    <property type="project" value="UniProtKB-EC"/>
</dbReference>
<dbReference type="InterPro" id="IPR051206">
    <property type="entry name" value="NAMLAA_amidase_2"/>
</dbReference>
<dbReference type="InterPro" id="IPR038263">
    <property type="entry name" value="Lytic_exo_TRD_sf"/>
</dbReference>
<name>A0A0K8MGY4_9LACO</name>
<dbReference type="STRING" id="157463.GCA_001047075_00732"/>
<feature type="compositionally biased region" description="Low complexity" evidence="5">
    <location>
        <begin position="169"/>
        <end position="186"/>
    </location>
</feature>
<keyword evidence="3" id="KW-0378">Hydrolase</keyword>
<dbReference type="Gene3D" id="3.40.80.10">
    <property type="entry name" value="Peptidoglycan recognition protein-like"/>
    <property type="match status" value="1"/>
</dbReference>
<keyword evidence="4" id="KW-0961">Cell wall biogenesis/degradation</keyword>
<evidence type="ECO:0000256" key="2">
    <source>
        <dbReference type="ARBA" id="ARBA00011901"/>
    </source>
</evidence>
<dbReference type="EMBL" id="DF968001">
    <property type="protein sequence ID" value="GAO99821.1"/>
    <property type="molecule type" value="Genomic_DNA"/>
</dbReference>
<evidence type="ECO:0000313" key="7">
    <source>
        <dbReference type="EMBL" id="GAO99821.1"/>
    </source>
</evidence>
<feature type="region of interest" description="Disordered" evidence="5">
    <location>
        <begin position="165"/>
        <end position="189"/>
    </location>
</feature>
<sequence length="306" mass="33059">MTVSGLATPYGFQSFPNYTAGRQGNSINKIVIHHMATTDYDSVPGIWNSRQASAHYGIGKNGEIRAYVDEDNTAWHAGDWNANLTSIGIEHCNINGAPTYDIAQATVEASAKLVADIANRYGLGLVVPGKNLFPHSDFTSTACPGQLRGKLQEIADRANAINAGGNYVPSQSAPTSTSQPTASSSTGKTYIDNFKNGGDRFVLQGTMVNNHTELQNGIYQSEIDELTADPFDWTDNGIPTKLLDDLSDPAGRSFNDGATVRFKAEYQRGTIDKYLPNVGDNGAVGIDFLDGNGIIWFDAKKFWEHA</sequence>
<dbReference type="GO" id="GO:0009254">
    <property type="term" value="P:peptidoglycan turnover"/>
    <property type="evidence" value="ECO:0007669"/>
    <property type="project" value="TreeGrafter"/>
</dbReference>
<protein>
    <recommendedName>
        <fullName evidence="2">N-acetylmuramoyl-L-alanine amidase</fullName>
        <ecNumber evidence="2">3.5.1.28</ecNumber>
    </recommendedName>
</protein>
<accession>A0A0K8MGY4</accession>
<evidence type="ECO:0000256" key="4">
    <source>
        <dbReference type="ARBA" id="ARBA00023316"/>
    </source>
</evidence>
<dbReference type="AlphaFoldDB" id="A0A0K8MGY4"/>
<dbReference type="EC" id="3.5.1.28" evidence="2"/>
<evidence type="ECO:0000313" key="8">
    <source>
        <dbReference type="Proteomes" id="UP000253891"/>
    </source>
</evidence>
<evidence type="ECO:0000256" key="3">
    <source>
        <dbReference type="ARBA" id="ARBA00022801"/>
    </source>
</evidence>
<dbReference type="SMART" id="SM00644">
    <property type="entry name" value="Ami_2"/>
    <property type="match status" value="1"/>
</dbReference>
<feature type="domain" description="N-acetylmuramoyl-L-alanine amidase" evidence="6">
    <location>
        <begin position="15"/>
        <end position="145"/>
    </location>
</feature>
<dbReference type="RefSeq" id="WP_061993204.1">
    <property type="nucleotide sequence ID" value="NZ_DF968001.1"/>
</dbReference>
<dbReference type="OrthoDB" id="66275at2"/>
<dbReference type="InterPro" id="IPR002502">
    <property type="entry name" value="Amidase_domain"/>
</dbReference>
<evidence type="ECO:0000256" key="1">
    <source>
        <dbReference type="ARBA" id="ARBA00001561"/>
    </source>
</evidence>
<proteinExistence type="predicted"/>
<dbReference type="GO" id="GO:0071555">
    <property type="term" value="P:cell wall organization"/>
    <property type="evidence" value="ECO:0007669"/>
    <property type="project" value="UniProtKB-KW"/>
</dbReference>
<dbReference type="Proteomes" id="UP000253891">
    <property type="component" value="Unassembled WGS sequence"/>
</dbReference>
<evidence type="ECO:0000259" key="6">
    <source>
        <dbReference type="SMART" id="SM00644"/>
    </source>
</evidence>
<gene>
    <name evidence="7" type="ORF">FFIC_240960</name>
</gene>
<dbReference type="Pfam" id="PF01510">
    <property type="entry name" value="Amidase_2"/>
    <property type="match status" value="1"/>
</dbReference>
<comment type="catalytic activity">
    <reaction evidence="1">
        <text>Hydrolyzes the link between N-acetylmuramoyl residues and L-amino acid residues in certain cell-wall glycopeptides.</text>
        <dbReference type="EC" id="3.5.1.28"/>
    </reaction>
</comment>
<dbReference type="Gene3D" id="2.40.50.670">
    <property type="match status" value="1"/>
</dbReference>
<dbReference type="CDD" id="cd06583">
    <property type="entry name" value="PGRP"/>
    <property type="match status" value="1"/>
</dbReference>
<dbReference type="InterPro" id="IPR036505">
    <property type="entry name" value="Amidase/PGRP_sf"/>
</dbReference>
<dbReference type="PANTHER" id="PTHR30417:SF1">
    <property type="entry name" value="N-ACETYLMURAMOYL-L-ALANINE AMIDASE AMID"/>
    <property type="match status" value="1"/>
</dbReference>
<keyword evidence="8" id="KW-1185">Reference proteome</keyword>
<organism evidence="7 8">
    <name type="scientific">Fructobacillus ficulneus</name>
    <dbReference type="NCBI Taxonomy" id="157463"/>
    <lineage>
        <taxon>Bacteria</taxon>
        <taxon>Bacillati</taxon>
        <taxon>Bacillota</taxon>
        <taxon>Bacilli</taxon>
        <taxon>Lactobacillales</taxon>
        <taxon>Lactobacillaceae</taxon>
        <taxon>Fructobacillus</taxon>
    </lineage>
</organism>
<dbReference type="SUPFAM" id="SSF55846">
    <property type="entry name" value="N-acetylmuramoyl-L-alanine amidase-like"/>
    <property type="match status" value="1"/>
</dbReference>
<reference evidence="7 8" key="1">
    <citation type="journal article" date="2015" name="BMC Genomics">
        <title>Comparative genomics of Fructobacillus spp. and Leuconostoc spp. reveals niche-specific evolution of Fructobacillus spp.</title>
        <authorList>
            <person name="Endo A."/>
            <person name="Tanizawa Y."/>
            <person name="Tanaka N."/>
            <person name="Maeno S."/>
            <person name="Kumar H."/>
            <person name="Shiwa Y."/>
            <person name="Okada S."/>
            <person name="Yoshikawa H."/>
            <person name="Dicks L."/>
            <person name="Nakagawa J."/>
            <person name="Arita M."/>
        </authorList>
    </citation>
    <scope>NUCLEOTIDE SEQUENCE [LARGE SCALE GENOMIC DNA]</scope>
    <source>
        <strain evidence="7 8">JCM 12225</strain>
    </source>
</reference>
<dbReference type="GO" id="GO:0009253">
    <property type="term" value="P:peptidoglycan catabolic process"/>
    <property type="evidence" value="ECO:0007669"/>
    <property type="project" value="InterPro"/>
</dbReference>
<dbReference type="PANTHER" id="PTHR30417">
    <property type="entry name" value="N-ACETYLMURAMOYL-L-ALANINE AMIDASE AMID"/>
    <property type="match status" value="1"/>
</dbReference>
<evidence type="ECO:0000256" key="5">
    <source>
        <dbReference type="SAM" id="MobiDB-lite"/>
    </source>
</evidence>